<name>A0A0M1N0N7_9MOLU</name>
<dbReference type="STRING" id="479893.CPX_001276"/>
<dbReference type="PATRIC" id="fig|479893.3.peg.52"/>
<dbReference type="RefSeq" id="WP_053521266.1">
    <property type="nucleotide sequence ID" value="NZ_LHCF01000001.1"/>
</dbReference>
<dbReference type="EMBL" id="LHCF01000001">
    <property type="protein sequence ID" value="KOR75716.1"/>
    <property type="molecule type" value="Genomic_DNA"/>
</dbReference>
<accession>A0A0M1N0N7</accession>
<comment type="caution">
    <text evidence="1">The sequence shown here is derived from an EMBL/GenBank/DDBJ whole genome shotgun (WGS) entry which is preliminary data.</text>
</comment>
<dbReference type="AlphaFoldDB" id="A0A0M1N0N7"/>
<reference evidence="2" key="1">
    <citation type="submission" date="2015-05" db="EMBL/GenBank/DDBJ databases">
        <title>Draft genome sequence of 'Candidatus Phytoplasma Pruni' strain CX, a plant pathogenic bacterium.</title>
        <authorList>
            <person name="Lee I.-M."/>
            <person name="Bottner-Parker K.D."/>
            <person name="Shao J."/>
            <person name="Gundersen-Rindal D.E."/>
            <person name="Zhao Y."/>
            <person name="Davis R.E."/>
        </authorList>
    </citation>
    <scope>NUCLEOTIDE SEQUENCE [LARGE SCALE GENOMIC DNA]</scope>
    <source>
        <strain evidence="2">CX</strain>
    </source>
</reference>
<evidence type="ECO:0000313" key="1">
    <source>
        <dbReference type="EMBL" id="KOR75716.1"/>
    </source>
</evidence>
<evidence type="ECO:0000313" key="2">
    <source>
        <dbReference type="Proteomes" id="UP000037386"/>
    </source>
</evidence>
<organism evidence="1 2">
    <name type="scientific">Candidatus Phytoplasma pruni</name>
    <dbReference type="NCBI Taxonomy" id="479893"/>
    <lineage>
        <taxon>Bacteria</taxon>
        <taxon>Bacillati</taxon>
        <taxon>Mycoplasmatota</taxon>
        <taxon>Mollicutes</taxon>
        <taxon>Acholeplasmatales</taxon>
        <taxon>Acholeplasmataceae</taxon>
        <taxon>Candidatus Phytoplasma</taxon>
        <taxon>16SrIII (X-disease group)</taxon>
    </lineage>
</organism>
<dbReference type="Proteomes" id="UP000037386">
    <property type="component" value="Unassembled WGS sequence"/>
</dbReference>
<protein>
    <submittedName>
        <fullName evidence="1">Uncharacterized protein</fullName>
    </submittedName>
</protein>
<sequence length="79" mass="8925">MQNKIITKTTENIVGDIILTPFKDGAQTITQKKFTSKPINIKLDDYTTLTAKPSNKLIYDVEPNEKVHAINHLGEEINE</sequence>
<proteinExistence type="predicted"/>
<gene>
    <name evidence="1" type="ORF">CPX_001276</name>
</gene>